<dbReference type="InParanoid" id="G2YNS3"/>
<gene>
    <name evidence="1" type="ORF">BofuT4_uP122900.1</name>
</gene>
<protein>
    <submittedName>
        <fullName evidence="1">Uncharacterized protein</fullName>
    </submittedName>
</protein>
<evidence type="ECO:0000313" key="1">
    <source>
        <dbReference type="EMBL" id="CCD53271.1"/>
    </source>
</evidence>
<evidence type="ECO:0000313" key="2">
    <source>
        <dbReference type="Proteomes" id="UP000008177"/>
    </source>
</evidence>
<accession>G2YNS3</accession>
<organism evidence="1 2">
    <name type="scientific">Botryotinia fuckeliana (strain T4)</name>
    <name type="common">Noble rot fungus</name>
    <name type="synonym">Botrytis cinerea</name>
    <dbReference type="NCBI Taxonomy" id="999810"/>
    <lineage>
        <taxon>Eukaryota</taxon>
        <taxon>Fungi</taxon>
        <taxon>Dikarya</taxon>
        <taxon>Ascomycota</taxon>
        <taxon>Pezizomycotina</taxon>
        <taxon>Leotiomycetes</taxon>
        <taxon>Helotiales</taxon>
        <taxon>Sclerotiniaceae</taxon>
        <taxon>Botrytis</taxon>
    </lineage>
</organism>
<name>G2YNS3_BOTF4</name>
<dbReference type="HOGENOM" id="CLU_3124851_0_0_1"/>
<proteinExistence type="predicted"/>
<dbReference type="EMBL" id="FQ790346">
    <property type="protein sequence ID" value="CCD53271.1"/>
    <property type="molecule type" value="Genomic_DNA"/>
</dbReference>
<dbReference type="AlphaFoldDB" id="G2YNS3"/>
<sequence length="50" mass="6009">MALGLERQEGGMSDLEVNWYHKMRGKLKWMSDLVGAYKETIYFDYGEFKW</sequence>
<reference evidence="2" key="1">
    <citation type="journal article" date="2011" name="PLoS Genet.">
        <title>Genomic analysis of the necrotrophic fungal pathogens Sclerotinia sclerotiorum and Botrytis cinerea.</title>
        <authorList>
            <person name="Amselem J."/>
            <person name="Cuomo C.A."/>
            <person name="van Kan J.A."/>
            <person name="Viaud M."/>
            <person name="Benito E.P."/>
            <person name="Couloux A."/>
            <person name="Coutinho P.M."/>
            <person name="de Vries R.P."/>
            <person name="Dyer P.S."/>
            <person name="Fillinger S."/>
            <person name="Fournier E."/>
            <person name="Gout L."/>
            <person name="Hahn M."/>
            <person name="Kohn L."/>
            <person name="Lapalu N."/>
            <person name="Plummer K.M."/>
            <person name="Pradier J.M."/>
            <person name="Quevillon E."/>
            <person name="Sharon A."/>
            <person name="Simon A."/>
            <person name="ten Have A."/>
            <person name="Tudzynski B."/>
            <person name="Tudzynski P."/>
            <person name="Wincker P."/>
            <person name="Andrew M."/>
            <person name="Anthouard V."/>
            <person name="Beever R.E."/>
            <person name="Beffa R."/>
            <person name="Benoit I."/>
            <person name="Bouzid O."/>
            <person name="Brault B."/>
            <person name="Chen Z."/>
            <person name="Choquer M."/>
            <person name="Collemare J."/>
            <person name="Cotton P."/>
            <person name="Danchin E.G."/>
            <person name="Da Silva C."/>
            <person name="Gautier A."/>
            <person name="Giraud C."/>
            <person name="Giraud T."/>
            <person name="Gonzalez C."/>
            <person name="Grossetete S."/>
            <person name="Guldener U."/>
            <person name="Henrissat B."/>
            <person name="Howlett B.J."/>
            <person name="Kodira C."/>
            <person name="Kretschmer M."/>
            <person name="Lappartient A."/>
            <person name="Leroch M."/>
            <person name="Levis C."/>
            <person name="Mauceli E."/>
            <person name="Neuveglise C."/>
            <person name="Oeser B."/>
            <person name="Pearson M."/>
            <person name="Poulain J."/>
            <person name="Poussereau N."/>
            <person name="Quesneville H."/>
            <person name="Rascle C."/>
            <person name="Schumacher J."/>
            <person name="Segurens B."/>
            <person name="Sexton A."/>
            <person name="Silva E."/>
            <person name="Sirven C."/>
            <person name="Soanes D.M."/>
            <person name="Talbot N.J."/>
            <person name="Templeton M."/>
            <person name="Yandava C."/>
            <person name="Yarden O."/>
            <person name="Zeng Q."/>
            <person name="Rollins J.A."/>
            <person name="Lebrun M.H."/>
            <person name="Dickman M."/>
        </authorList>
    </citation>
    <scope>NUCLEOTIDE SEQUENCE [LARGE SCALE GENOMIC DNA]</scope>
    <source>
        <strain evidence="2">T4</strain>
    </source>
</reference>
<dbReference type="Proteomes" id="UP000008177">
    <property type="component" value="Unplaced contigs"/>
</dbReference>